<gene>
    <name evidence="1" type="ORF">QFC20_007505</name>
</gene>
<dbReference type="Proteomes" id="UP001230649">
    <property type="component" value="Unassembled WGS sequence"/>
</dbReference>
<name>A0ACC2UYA8_9TREE</name>
<evidence type="ECO:0000313" key="2">
    <source>
        <dbReference type="Proteomes" id="UP001230649"/>
    </source>
</evidence>
<dbReference type="EMBL" id="JASBWS010000187">
    <property type="protein sequence ID" value="KAJ9091939.1"/>
    <property type="molecule type" value="Genomic_DNA"/>
</dbReference>
<organism evidence="1 2">
    <name type="scientific">Naganishia adeliensis</name>
    <dbReference type="NCBI Taxonomy" id="92952"/>
    <lineage>
        <taxon>Eukaryota</taxon>
        <taxon>Fungi</taxon>
        <taxon>Dikarya</taxon>
        <taxon>Basidiomycota</taxon>
        <taxon>Agaricomycotina</taxon>
        <taxon>Tremellomycetes</taxon>
        <taxon>Filobasidiales</taxon>
        <taxon>Filobasidiaceae</taxon>
        <taxon>Naganishia</taxon>
    </lineage>
</organism>
<protein>
    <submittedName>
        <fullName evidence="1">Uncharacterized protein</fullName>
    </submittedName>
</protein>
<evidence type="ECO:0000313" key="1">
    <source>
        <dbReference type="EMBL" id="KAJ9091939.1"/>
    </source>
</evidence>
<proteinExistence type="predicted"/>
<accession>A0ACC2UYA8</accession>
<comment type="caution">
    <text evidence="1">The sequence shown here is derived from an EMBL/GenBank/DDBJ whole genome shotgun (WGS) entry which is preliminary data.</text>
</comment>
<reference evidence="1" key="1">
    <citation type="submission" date="2023-04" db="EMBL/GenBank/DDBJ databases">
        <title>Draft Genome sequencing of Naganishia species isolated from polar environments using Oxford Nanopore Technology.</title>
        <authorList>
            <person name="Leo P."/>
            <person name="Venkateswaran K."/>
        </authorList>
    </citation>
    <scope>NUCLEOTIDE SEQUENCE</scope>
    <source>
        <strain evidence="1">MNA-CCFEE 5262</strain>
    </source>
</reference>
<keyword evidence="2" id="KW-1185">Reference proteome</keyword>
<sequence length="326" mass="36544">MSESSILPCSVLDIVAQNLIDMGAFGTLEEKWKIFKASPGSKFIRYMIGPPPSETTADLKASPIISSTLAKTLKASVELNPHDQFWKIQVHLYAQYGYSKSDMAGMWRTLAVVRNLSGFEDVTEIDLNIHSRPGQANDGPVAHMANLPTPPIDGWLCTIVLQIDDSVQLKVNDYLVLSTHVITMLRPYAVMRLEREDETMECPEFRMFGLRMDVLLANTAVVTFDLHYTEDDENDVAELGEDDVFRILGLLAFTAMKFKQASRTIPLTLLGRYLAWNEPEWFVASVKVDAAKKEMNTHFHRGFHDMINEVVRLEDVATTASAGKTA</sequence>